<accession>A0KPI9</accession>
<feature type="transmembrane region" description="Helical" evidence="7">
    <location>
        <begin position="461"/>
        <end position="487"/>
    </location>
</feature>
<feature type="transmembrane region" description="Helical" evidence="7">
    <location>
        <begin position="551"/>
        <end position="571"/>
    </location>
</feature>
<evidence type="ECO:0000256" key="2">
    <source>
        <dbReference type="ARBA" id="ARBA00022692"/>
    </source>
</evidence>
<dbReference type="Pfam" id="PF11412">
    <property type="entry name" value="DsbD_N"/>
    <property type="match status" value="1"/>
</dbReference>
<dbReference type="PANTHER" id="PTHR32234">
    <property type="entry name" value="THIOL:DISULFIDE INTERCHANGE PROTEIN DSBD"/>
    <property type="match status" value="1"/>
</dbReference>
<keyword evidence="2 7" id="KW-0812">Transmembrane</keyword>
<dbReference type="GO" id="GO:0015035">
    <property type="term" value="F:protein-disulfide reductase activity"/>
    <property type="evidence" value="ECO:0007669"/>
    <property type="project" value="TreeGrafter"/>
</dbReference>
<dbReference type="GO" id="GO:0045454">
    <property type="term" value="P:cell redox homeostasis"/>
    <property type="evidence" value="ECO:0007669"/>
    <property type="project" value="TreeGrafter"/>
</dbReference>
<feature type="transmembrane region" description="Helical" evidence="7">
    <location>
        <begin position="300"/>
        <end position="325"/>
    </location>
</feature>
<dbReference type="eggNOG" id="COG4232">
    <property type="taxonomic scope" value="Bacteria"/>
</dbReference>
<comment type="subcellular location">
    <subcellularLocation>
        <location evidence="1">Membrane</location>
        <topology evidence="1">Multi-pass membrane protein</topology>
    </subcellularLocation>
</comment>
<dbReference type="EMBL" id="CP000462">
    <property type="protein sequence ID" value="ABK37754.1"/>
    <property type="molecule type" value="Genomic_DNA"/>
</dbReference>
<dbReference type="GO" id="GO:0017004">
    <property type="term" value="P:cytochrome complex assembly"/>
    <property type="evidence" value="ECO:0007669"/>
    <property type="project" value="UniProtKB-KW"/>
</dbReference>
<dbReference type="eggNOG" id="COG4233">
    <property type="taxonomic scope" value="Bacteria"/>
</dbReference>
<dbReference type="SUPFAM" id="SSF52833">
    <property type="entry name" value="Thioredoxin-like"/>
    <property type="match status" value="1"/>
</dbReference>
<dbReference type="STRING" id="380703.AHA_3742"/>
<keyword evidence="5 7" id="KW-0472">Membrane</keyword>
<dbReference type="PROSITE" id="PS00194">
    <property type="entry name" value="THIOREDOXIN_1"/>
    <property type="match status" value="1"/>
</dbReference>
<feature type="domain" description="Cytochrome C biogenesis protein transmembrane" evidence="8">
    <location>
        <begin position="301"/>
        <end position="516"/>
    </location>
</feature>
<keyword evidence="4 7" id="KW-1133">Transmembrane helix</keyword>
<organism evidence="10 11">
    <name type="scientific">Aeromonas hydrophila subsp. hydrophila (strain ATCC 7966 / DSM 30187 / BCRC 13018 / CCUG 14551 / JCM 1027 / KCTC 2358 / NCIMB 9240 / NCTC 8049)</name>
    <dbReference type="NCBI Taxonomy" id="380703"/>
    <lineage>
        <taxon>Bacteria</taxon>
        <taxon>Pseudomonadati</taxon>
        <taxon>Pseudomonadota</taxon>
        <taxon>Gammaproteobacteria</taxon>
        <taxon>Aeromonadales</taxon>
        <taxon>Aeromonadaceae</taxon>
        <taxon>Aeromonas</taxon>
    </lineage>
</organism>
<keyword evidence="11" id="KW-1185">Reference proteome</keyword>
<dbReference type="OrthoDB" id="9811036at2"/>
<evidence type="ECO:0000259" key="9">
    <source>
        <dbReference type="Pfam" id="PF11412"/>
    </source>
</evidence>
<dbReference type="PANTHER" id="PTHR32234:SF3">
    <property type="entry name" value="SUPPRESSION OF COPPER SENSITIVITY PROTEIN"/>
    <property type="match status" value="1"/>
</dbReference>
<dbReference type="HOGENOM" id="CLU_014657_1_1_6"/>
<proteinExistence type="predicted"/>
<dbReference type="Pfam" id="PF13899">
    <property type="entry name" value="Thioredoxin_7"/>
    <property type="match status" value="1"/>
</dbReference>
<protein>
    <submittedName>
        <fullName evidence="10">Membrane protein, suppressor for copper-sensitivity B</fullName>
    </submittedName>
</protein>
<dbReference type="PATRIC" id="fig|380703.7.peg.3716"/>
<dbReference type="InterPro" id="IPR036249">
    <property type="entry name" value="Thioredoxin-like_sf"/>
</dbReference>
<feature type="domain" description="Thiol:disulfide interchange protein DsbD N-terminal" evidence="9">
    <location>
        <begin position="64"/>
        <end position="170"/>
    </location>
</feature>
<keyword evidence="3" id="KW-0201">Cytochrome c-type biogenesis</keyword>
<evidence type="ECO:0000256" key="3">
    <source>
        <dbReference type="ARBA" id="ARBA00022748"/>
    </source>
</evidence>
<feature type="transmembrane region" description="Helical" evidence="7">
    <location>
        <begin position="526"/>
        <end position="544"/>
    </location>
</feature>
<evidence type="ECO:0000256" key="6">
    <source>
        <dbReference type="ARBA" id="ARBA00023284"/>
    </source>
</evidence>
<dbReference type="InterPro" id="IPR003834">
    <property type="entry name" value="Cyt_c_assmbl_TM_dom"/>
</dbReference>
<evidence type="ECO:0000256" key="4">
    <source>
        <dbReference type="ARBA" id="ARBA00022989"/>
    </source>
</evidence>
<gene>
    <name evidence="10" type="ordered locus">AHA_3742</name>
</gene>
<evidence type="ECO:0000259" key="8">
    <source>
        <dbReference type="Pfam" id="PF02683"/>
    </source>
</evidence>
<reference evidence="10 11" key="1">
    <citation type="journal article" date="2006" name="J. Bacteriol.">
        <title>Genome sequence of Aeromonas hydrophila ATCC 7966T: jack of all trades.</title>
        <authorList>
            <person name="Seshadri R."/>
            <person name="Joseph S.W."/>
            <person name="Chopra A.K."/>
            <person name="Sha J."/>
            <person name="Shaw J."/>
            <person name="Graf J."/>
            <person name="Haft D."/>
            <person name="Wu M."/>
            <person name="Ren Q."/>
            <person name="Rosovitz M.J."/>
            <person name="Madupu R."/>
            <person name="Tallon L."/>
            <person name="Kim M."/>
            <person name="Jin S."/>
            <person name="Vuong H."/>
            <person name="Stine O.C."/>
            <person name="Ali A."/>
            <person name="Horneman A.J."/>
            <person name="Heidelberg J.F."/>
        </authorList>
    </citation>
    <scope>NUCLEOTIDE SEQUENCE [LARGE SCALE GENOMIC DNA]</scope>
    <source>
        <strain evidence="11">ATCC 7966 / DSM 30187 / BCRC 13018 / CCUG 14551 / JCM 1027 / KCTC 2358 / NCIMB 9240 / NCTC 8049</strain>
    </source>
</reference>
<evidence type="ECO:0000256" key="7">
    <source>
        <dbReference type="SAM" id="Phobius"/>
    </source>
</evidence>
<feature type="transmembrane region" description="Helical" evidence="7">
    <location>
        <begin position="346"/>
        <end position="365"/>
    </location>
</feature>
<dbReference type="Proteomes" id="UP000000756">
    <property type="component" value="Chromosome"/>
</dbReference>
<evidence type="ECO:0000256" key="5">
    <source>
        <dbReference type="ARBA" id="ARBA00023136"/>
    </source>
</evidence>
<dbReference type="EnsemblBacteria" id="ABK37754">
    <property type="protein sequence ID" value="ABK37754"/>
    <property type="gene ID" value="AHA_3742"/>
</dbReference>
<dbReference type="Pfam" id="PF02683">
    <property type="entry name" value="DsbD_TM"/>
    <property type="match status" value="1"/>
</dbReference>
<dbReference type="InterPro" id="IPR017937">
    <property type="entry name" value="Thioredoxin_CS"/>
</dbReference>
<feature type="transmembrane region" description="Helical" evidence="7">
    <location>
        <begin position="499"/>
        <end position="520"/>
    </location>
</feature>
<evidence type="ECO:0000256" key="1">
    <source>
        <dbReference type="ARBA" id="ARBA00004141"/>
    </source>
</evidence>
<name>A0KPI9_AERHH</name>
<feature type="transmembrane region" description="Helical" evidence="7">
    <location>
        <begin position="385"/>
        <end position="406"/>
    </location>
</feature>
<dbReference type="Gene3D" id="3.40.30.10">
    <property type="entry name" value="Glutaredoxin"/>
    <property type="match status" value="1"/>
</dbReference>
<dbReference type="GO" id="GO:0016020">
    <property type="term" value="C:membrane"/>
    <property type="evidence" value="ECO:0007669"/>
    <property type="project" value="UniProtKB-SubCell"/>
</dbReference>
<keyword evidence="6" id="KW-0676">Redox-active center</keyword>
<dbReference type="CDD" id="cd02953">
    <property type="entry name" value="DsbDgamma"/>
    <property type="match status" value="1"/>
</dbReference>
<evidence type="ECO:0000313" key="11">
    <source>
        <dbReference type="Proteomes" id="UP000000756"/>
    </source>
</evidence>
<dbReference type="InterPro" id="IPR035671">
    <property type="entry name" value="DsbD_gamma"/>
</dbReference>
<dbReference type="KEGG" id="aha:AHA_3742"/>
<feature type="transmembrane region" description="Helical" evidence="7">
    <location>
        <begin position="427"/>
        <end position="455"/>
    </location>
</feature>
<evidence type="ECO:0000313" key="10">
    <source>
        <dbReference type="EMBL" id="ABK37754.1"/>
    </source>
</evidence>
<dbReference type="AlphaFoldDB" id="A0KPI9"/>
<sequence length="704" mass="75500">MSGGNEFSRAFLSLLSFIFCETTSMSTLFKASLLLGCLLWQSSGLASDTGWLTSPQNDHAKVRLQADRSAPDHTRILLEVALESGWKTYWRSPGEGGIAPQILWDQPVGDFQWHWPTPRPFEVAGLSTQGYQQQVRFPLSLDYPAGQPLKGTLRLSTCSNVCILTDYPFTLAVDGQTPAGFDFGWAQTMSTLPQTLPADTRVELGYQHNQLQLRAERAEGWQAPALFIDALEGAEFGKPALEVSGNTLIARVPVSDGWQGDAPDLRGQPLSLLLGSGDEAWQTRATIADPLALPAPGQPLIWLLGAALLGGLILNLMPCVLPVLALKLGTVLQQQESEQRQVRKQFLAASAGIIASFWVLAAMSSLLRATQGAVGWGIQFQSAGFIGFMVAVTLLFCANLLGLFEIRLPSNLSTRLATSGGKGLGGHFLQGSFATLLATPCSAPFLGTAVAFALAAPLGQLWLIFTALGLGMSLPWLLVAALPRLALWLPKPGRWMGRLRILLGLMMLGSSLWLASLLGNHLGSTATGWLMAAMLLVLLIGILWRYGMRGFTLALSLSALIGGALLLGGALTAQGSGSVDRIAWQPLSEQAIVDALAQRKRVFIDVTADWCVTCKANKYNVLLRDEVQSALSAPDVVALRGDWSRPSDAISAFLRQRGAAAVPFNQIYGPGLPEGEILSPLLDKADLLDVLHQAGLVQADAPHF</sequence>
<dbReference type="InterPro" id="IPR028250">
    <property type="entry name" value="DsbDN"/>
</dbReference>